<comment type="caution">
    <text evidence="2">The sequence shown here is derived from an EMBL/GenBank/DDBJ whole genome shotgun (WGS) entry which is preliminary data.</text>
</comment>
<gene>
    <name evidence="2" type="ORF">QBC46DRAFT_144896</name>
</gene>
<evidence type="ECO:0000313" key="3">
    <source>
        <dbReference type="Proteomes" id="UP001303473"/>
    </source>
</evidence>
<organism evidence="2 3">
    <name type="scientific">Diplogelasinospora grovesii</name>
    <dbReference type="NCBI Taxonomy" id="303347"/>
    <lineage>
        <taxon>Eukaryota</taxon>
        <taxon>Fungi</taxon>
        <taxon>Dikarya</taxon>
        <taxon>Ascomycota</taxon>
        <taxon>Pezizomycotina</taxon>
        <taxon>Sordariomycetes</taxon>
        <taxon>Sordariomycetidae</taxon>
        <taxon>Sordariales</taxon>
        <taxon>Diplogelasinosporaceae</taxon>
        <taxon>Diplogelasinospora</taxon>
    </lineage>
</organism>
<feature type="transmembrane region" description="Helical" evidence="1">
    <location>
        <begin position="97"/>
        <end position="116"/>
    </location>
</feature>
<protein>
    <submittedName>
        <fullName evidence="2">Uncharacterized protein</fullName>
    </submittedName>
</protein>
<sequence>MVHAHSSHGFIHMPNRFATARLGGVSRRQSHGAVPFQQGLYFHIYTTGKSLKEIGKYLPLFFCGCSSFVFLVGGLMRLKIRAFAGVFHALFHGQKGGSLLGCCFCFHCFTCCVFSSPGCNYRLITPLIVLMVDTSQECGWASQACSWHFFSLFHSVVG</sequence>
<keyword evidence="3" id="KW-1185">Reference proteome</keyword>
<evidence type="ECO:0000256" key="1">
    <source>
        <dbReference type="SAM" id="Phobius"/>
    </source>
</evidence>
<keyword evidence="1" id="KW-0472">Membrane</keyword>
<name>A0AAN6N861_9PEZI</name>
<dbReference type="EMBL" id="MU853810">
    <property type="protein sequence ID" value="KAK3939503.1"/>
    <property type="molecule type" value="Genomic_DNA"/>
</dbReference>
<accession>A0AAN6N861</accession>
<feature type="transmembrane region" description="Helical" evidence="1">
    <location>
        <begin position="57"/>
        <end position="76"/>
    </location>
</feature>
<keyword evidence="1" id="KW-1133">Transmembrane helix</keyword>
<dbReference type="Proteomes" id="UP001303473">
    <property type="component" value="Unassembled WGS sequence"/>
</dbReference>
<dbReference type="AlphaFoldDB" id="A0AAN6N861"/>
<evidence type="ECO:0000313" key="2">
    <source>
        <dbReference type="EMBL" id="KAK3939503.1"/>
    </source>
</evidence>
<keyword evidence="1" id="KW-0812">Transmembrane</keyword>
<proteinExistence type="predicted"/>
<reference evidence="3" key="1">
    <citation type="journal article" date="2023" name="Mol. Phylogenet. Evol.">
        <title>Genome-scale phylogeny and comparative genomics of the fungal order Sordariales.</title>
        <authorList>
            <person name="Hensen N."/>
            <person name="Bonometti L."/>
            <person name="Westerberg I."/>
            <person name="Brannstrom I.O."/>
            <person name="Guillou S."/>
            <person name="Cros-Aarteil S."/>
            <person name="Calhoun S."/>
            <person name="Haridas S."/>
            <person name="Kuo A."/>
            <person name="Mondo S."/>
            <person name="Pangilinan J."/>
            <person name="Riley R."/>
            <person name="LaButti K."/>
            <person name="Andreopoulos B."/>
            <person name="Lipzen A."/>
            <person name="Chen C."/>
            <person name="Yan M."/>
            <person name="Daum C."/>
            <person name="Ng V."/>
            <person name="Clum A."/>
            <person name="Steindorff A."/>
            <person name="Ohm R.A."/>
            <person name="Martin F."/>
            <person name="Silar P."/>
            <person name="Natvig D.O."/>
            <person name="Lalanne C."/>
            <person name="Gautier V."/>
            <person name="Ament-Velasquez S.L."/>
            <person name="Kruys A."/>
            <person name="Hutchinson M.I."/>
            <person name="Powell A.J."/>
            <person name="Barry K."/>
            <person name="Miller A.N."/>
            <person name="Grigoriev I.V."/>
            <person name="Debuchy R."/>
            <person name="Gladieux P."/>
            <person name="Hiltunen Thoren M."/>
            <person name="Johannesson H."/>
        </authorList>
    </citation>
    <scope>NUCLEOTIDE SEQUENCE [LARGE SCALE GENOMIC DNA]</scope>
    <source>
        <strain evidence="3">CBS 340.73</strain>
    </source>
</reference>